<gene>
    <name evidence="2" type="ORF">SEMRO_527_G160640.1</name>
</gene>
<dbReference type="EMBL" id="CAICTM010000526">
    <property type="protein sequence ID" value="CAB9512279.1"/>
    <property type="molecule type" value="Genomic_DNA"/>
</dbReference>
<protein>
    <submittedName>
        <fullName evidence="2">Uncharacterized protein</fullName>
    </submittedName>
</protein>
<dbReference type="AlphaFoldDB" id="A0A9N8E3Y5"/>
<dbReference type="InterPro" id="IPR027417">
    <property type="entry name" value="P-loop_NTPase"/>
</dbReference>
<organism evidence="2 3">
    <name type="scientific">Seminavis robusta</name>
    <dbReference type="NCBI Taxonomy" id="568900"/>
    <lineage>
        <taxon>Eukaryota</taxon>
        <taxon>Sar</taxon>
        <taxon>Stramenopiles</taxon>
        <taxon>Ochrophyta</taxon>
        <taxon>Bacillariophyta</taxon>
        <taxon>Bacillariophyceae</taxon>
        <taxon>Bacillariophycidae</taxon>
        <taxon>Naviculales</taxon>
        <taxon>Naviculaceae</taxon>
        <taxon>Seminavis</taxon>
    </lineage>
</organism>
<evidence type="ECO:0000313" key="3">
    <source>
        <dbReference type="Proteomes" id="UP001153069"/>
    </source>
</evidence>
<evidence type="ECO:0000256" key="1">
    <source>
        <dbReference type="SAM" id="MobiDB-lite"/>
    </source>
</evidence>
<evidence type="ECO:0000313" key="2">
    <source>
        <dbReference type="EMBL" id="CAB9512279.1"/>
    </source>
</evidence>
<feature type="compositionally biased region" description="Polar residues" evidence="1">
    <location>
        <begin position="20"/>
        <end position="30"/>
    </location>
</feature>
<accession>A0A9N8E3Y5</accession>
<comment type="caution">
    <text evidence="2">The sequence shown here is derived from an EMBL/GenBank/DDBJ whole genome shotgun (WGS) entry which is preliminary data.</text>
</comment>
<dbReference type="SUPFAM" id="SSF52540">
    <property type="entry name" value="P-loop containing nucleoside triphosphate hydrolases"/>
    <property type="match status" value="1"/>
</dbReference>
<dbReference type="Proteomes" id="UP001153069">
    <property type="component" value="Unassembled WGS sequence"/>
</dbReference>
<dbReference type="Gene3D" id="3.40.50.300">
    <property type="entry name" value="P-loop containing nucleotide triphosphate hydrolases"/>
    <property type="match status" value="1"/>
</dbReference>
<dbReference type="OrthoDB" id="10680359at2759"/>
<name>A0A9N8E3Y5_9STRA</name>
<proteinExistence type="predicted"/>
<sequence>MQLYSGKMYMLTSPLHGSSADGTVNPTQNDPGLDRTAGNPFNTDPVNIDELVQAFRHRGGVIIFLHNPKAGGSTVRELIQSQAYEVRNGDKLHQINPQNAKNNIAYWGTHTVTSWKASKLRIDALLSQQAQSANGTIFILEDHVFPDIINVLIPSLKKWRAKSKANNIPLLVVAQIREPVSHFVSYFNYYHVRTQKAAPTQESLVKFARENENLQCQWFVNRVCPNDNIIIMRQLLQLVLHEIDWIFDTATFAQELLPLLTYMTKLQLRDLGIVQPVGYYDYHGEKLKVIDLSQETLRILREQSVLDRELYDNVTRHYRDFSKWRDYLTAKKAFTKCSWYPENQTCVYPGGEAVSPGNLPAYLL</sequence>
<keyword evidence="3" id="KW-1185">Reference proteome</keyword>
<feature type="region of interest" description="Disordered" evidence="1">
    <location>
        <begin position="15"/>
        <end position="42"/>
    </location>
</feature>
<reference evidence="2" key="1">
    <citation type="submission" date="2020-06" db="EMBL/GenBank/DDBJ databases">
        <authorList>
            <consortium name="Plant Systems Biology data submission"/>
        </authorList>
    </citation>
    <scope>NUCLEOTIDE SEQUENCE</scope>
    <source>
        <strain evidence="2">D6</strain>
    </source>
</reference>